<keyword evidence="3" id="KW-1185">Reference proteome</keyword>
<dbReference type="GeneID" id="25380368"/>
<dbReference type="RefSeq" id="XP_013352904.1">
    <property type="nucleotide sequence ID" value="XM_013497450.1"/>
</dbReference>
<gene>
    <name evidence="2" type="ORF">EMH_0057280</name>
</gene>
<evidence type="ECO:0000313" key="3">
    <source>
        <dbReference type="Proteomes" id="UP000030744"/>
    </source>
</evidence>
<accession>U6K238</accession>
<evidence type="ECO:0008006" key="4">
    <source>
        <dbReference type="Google" id="ProtNLM"/>
    </source>
</evidence>
<evidence type="ECO:0000256" key="1">
    <source>
        <dbReference type="SAM" id="SignalP"/>
    </source>
</evidence>
<protein>
    <recommendedName>
        <fullName evidence="4">Secreted protein</fullName>
    </recommendedName>
</protein>
<dbReference type="AlphaFoldDB" id="U6K238"/>
<sequence length="96" mass="10786">MTSCFLMSRLAMLLWPLVYGSPSEAFDCIRCWHEMLHGWQAGNQYVSPGNIYKGNMGASLSRWEASDFLDDPFGRPNRRGGNKSGISSILLCDQHT</sequence>
<feature type="chain" id="PRO_5004671107" description="Secreted protein" evidence="1">
    <location>
        <begin position="21"/>
        <end position="96"/>
    </location>
</feature>
<organism evidence="2 3">
    <name type="scientific">Eimeria mitis</name>
    <dbReference type="NCBI Taxonomy" id="44415"/>
    <lineage>
        <taxon>Eukaryota</taxon>
        <taxon>Sar</taxon>
        <taxon>Alveolata</taxon>
        <taxon>Apicomplexa</taxon>
        <taxon>Conoidasida</taxon>
        <taxon>Coccidia</taxon>
        <taxon>Eucoccidiorida</taxon>
        <taxon>Eimeriorina</taxon>
        <taxon>Eimeriidae</taxon>
        <taxon>Eimeria</taxon>
    </lineage>
</organism>
<dbReference type="Proteomes" id="UP000030744">
    <property type="component" value="Unassembled WGS sequence"/>
</dbReference>
<proteinExistence type="predicted"/>
<dbReference type="EMBL" id="HG682451">
    <property type="protein sequence ID" value="CDJ30337.1"/>
    <property type="molecule type" value="Genomic_DNA"/>
</dbReference>
<name>U6K238_9EIME</name>
<evidence type="ECO:0000313" key="2">
    <source>
        <dbReference type="EMBL" id="CDJ30337.1"/>
    </source>
</evidence>
<reference evidence="2" key="2">
    <citation type="submission" date="2013-10" db="EMBL/GenBank/DDBJ databases">
        <authorList>
            <person name="Aslett M."/>
        </authorList>
    </citation>
    <scope>NUCLEOTIDE SEQUENCE [LARGE SCALE GENOMIC DNA]</scope>
    <source>
        <strain evidence="2">Houghton</strain>
    </source>
</reference>
<keyword evidence="1" id="KW-0732">Signal</keyword>
<dbReference type="VEuPathDB" id="ToxoDB:EMH_0057280"/>
<reference evidence="2" key="1">
    <citation type="submission" date="2013-10" db="EMBL/GenBank/DDBJ databases">
        <title>Genomic analysis of the causative agents of coccidiosis in chickens.</title>
        <authorList>
            <person name="Reid A.J."/>
            <person name="Blake D."/>
            <person name="Billington K."/>
            <person name="Browne H."/>
            <person name="Dunn M."/>
            <person name="Hung S."/>
            <person name="Kawahara F."/>
            <person name="Miranda-Saavedra D."/>
            <person name="Mourier T."/>
            <person name="Nagra H."/>
            <person name="Otto T.D."/>
            <person name="Rawlings N."/>
            <person name="Sanchez A."/>
            <person name="Sanders M."/>
            <person name="Subramaniam C."/>
            <person name="Tay Y."/>
            <person name="Dear P."/>
            <person name="Doerig C."/>
            <person name="Gruber A."/>
            <person name="Parkinson J."/>
            <person name="Shirley M."/>
            <person name="Wan K.L."/>
            <person name="Berriman M."/>
            <person name="Tomley F."/>
            <person name="Pain A."/>
        </authorList>
    </citation>
    <scope>NUCLEOTIDE SEQUENCE [LARGE SCALE GENOMIC DNA]</scope>
    <source>
        <strain evidence="2">Houghton</strain>
    </source>
</reference>
<feature type="signal peptide" evidence="1">
    <location>
        <begin position="1"/>
        <end position="20"/>
    </location>
</feature>